<dbReference type="AlphaFoldDB" id="A0A0A9F5W6"/>
<dbReference type="EMBL" id="GBRH01194253">
    <property type="protein sequence ID" value="JAE03643.1"/>
    <property type="molecule type" value="Transcribed_RNA"/>
</dbReference>
<accession>A0A0A9F5W6</accession>
<reference evidence="1" key="1">
    <citation type="submission" date="2014-09" db="EMBL/GenBank/DDBJ databases">
        <authorList>
            <person name="Magalhaes I.L.F."/>
            <person name="Oliveira U."/>
            <person name="Santos F.R."/>
            <person name="Vidigal T.H.D.A."/>
            <person name="Brescovit A.D."/>
            <person name="Santos A.J."/>
        </authorList>
    </citation>
    <scope>NUCLEOTIDE SEQUENCE</scope>
    <source>
        <tissue evidence="1">Shoot tissue taken approximately 20 cm above the soil surface</tissue>
    </source>
</reference>
<proteinExistence type="predicted"/>
<sequence>MAMRCTRAWGCRRRSP</sequence>
<organism evidence="1">
    <name type="scientific">Arundo donax</name>
    <name type="common">Giant reed</name>
    <name type="synonym">Donax arundinaceus</name>
    <dbReference type="NCBI Taxonomy" id="35708"/>
    <lineage>
        <taxon>Eukaryota</taxon>
        <taxon>Viridiplantae</taxon>
        <taxon>Streptophyta</taxon>
        <taxon>Embryophyta</taxon>
        <taxon>Tracheophyta</taxon>
        <taxon>Spermatophyta</taxon>
        <taxon>Magnoliopsida</taxon>
        <taxon>Liliopsida</taxon>
        <taxon>Poales</taxon>
        <taxon>Poaceae</taxon>
        <taxon>PACMAD clade</taxon>
        <taxon>Arundinoideae</taxon>
        <taxon>Arundineae</taxon>
        <taxon>Arundo</taxon>
    </lineage>
</organism>
<evidence type="ECO:0000313" key="1">
    <source>
        <dbReference type="EMBL" id="JAE03643.1"/>
    </source>
</evidence>
<reference evidence="1" key="2">
    <citation type="journal article" date="2015" name="Data Brief">
        <title>Shoot transcriptome of the giant reed, Arundo donax.</title>
        <authorList>
            <person name="Barrero R.A."/>
            <person name="Guerrero F.D."/>
            <person name="Moolhuijzen P."/>
            <person name="Goolsby J.A."/>
            <person name="Tidwell J."/>
            <person name="Bellgard S.E."/>
            <person name="Bellgard M.I."/>
        </authorList>
    </citation>
    <scope>NUCLEOTIDE SEQUENCE</scope>
    <source>
        <tissue evidence="1">Shoot tissue taken approximately 20 cm above the soil surface</tissue>
    </source>
</reference>
<protein>
    <submittedName>
        <fullName evidence="1">Uncharacterized protein</fullName>
    </submittedName>
</protein>
<name>A0A0A9F5W6_ARUDO</name>